<keyword evidence="1" id="KW-0175">Coiled coil</keyword>
<sequence>MAEGIDTLKFLYSRSWKSFSDGPSSNTACGSRHISRRDPDHQQSAGHEAPSCPKPVVSTPADENTRKDVVAAGTPDPARGSDQLDVQEPNRITEQLHDDLAHERTRYYEVHDLVNENYNSSAHDRSKDPAAFAFAQLDNERSARSLRDEVTAARQEIAQLRVQVASLVDQTGSLKRDHSKVVSALDRGDSSPLETGFY</sequence>
<protein>
    <submittedName>
        <fullName evidence="3">Uncharacterized protein</fullName>
    </submittedName>
</protein>
<evidence type="ECO:0000313" key="4">
    <source>
        <dbReference type="Proteomes" id="UP001162060"/>
    </source>
</evidence>
<accession>A0AAV1UPA5</accession>
<proteinExistence type="predicted"/>
<evidence type="ECO:0000256" key="1">
    <source>
        <dbReference type="SAM" id="Coils"/>
    </source>
</evidence>
<dbReference type="Proteomes" id="UP001162060">
    <property type="component" value="Unassembled WGS sequence"/>
</dbReference>
<feature type="compositionally biased region" description="Polar residues" evidence="2">
    <location>
        <begin position="18"/>
        <end position="29"/>
    </location>
</feature>
<organism evidence="3 4">
    <name type="scientific">Peronospora matthiolae</name>
    <dbReference type="NCBI Taxonomy" id="2874970"/>
    <lineage>
        <taxon>Eukaryota</taxon>
        <taxon>Sar</taxon>
        <taxon>Stramenopiles</taxon>
        <taxon>Oomycota</taxon>
        <taxon>Peronosporomycetes</taxon>
        <taxon>Peronosporales</taxon>
        <taxon>Peronosporaceae</taxon>
        <taxon>Peronospora</taxon>
    </lineage>
</organism>
<evidence type="ECO:0000256" key="2">
    <source>
        <dbReference type="SAM" id="MobiDB-lite"/>
    </source>
</evidence>
<feature type="region of interest" description="Disordered" evidence="2">
    <location>
        <begin position="172"/>
        <end position="198"/>
    </location>
</feature>
<gene>
    <name evidence="3" type="ORF">PM001_LOCUS20642</name>
</gene>
<dbReference type="EMBL" id="CAKLBY020000221">
    <property type="protein sequence ID" value="CAK7935492.1"/>
    <property type="molecule type" value="Genomic_DNA"/>
</dbReference>
<comment type="caution">
    <text evidence="3">The sequence shown here is derived from an EMBL/GenBank/DDBJ whole genome shotgun (WGS) entry which is preliminary data.</text>
</comment>
<feature type="region of interest" description="Disordered" evidence="2">
    <location>
        <begin position="18"/>
        <end position="90"/>
    </location>
</feature>
<name>A0AAV1UPA5_9STRA</name>
<feature type="coiled-coil region" evidence="1">
    <location>
        <begin position="143"/>
        <end position="170"/>
    </location>
</feature>
<evidence type="ECO:0000313" key="3">
    <source>
        <dbReference type="EMBL" id="CAK7935492.1"/>
    </source>
</evidence>
<reference evidence="3" key="1">
    <citation type="submission" date="2024-01" db="EMBL/GenBank/DDBJ databases">
        <authorList>
            <person name="Webb A."/>
        </authorList>
    </citation>
    <scope>NUCLEOTIDE SEQUENCE</scope>
    <source>
        <strain evidence="3">Pm1</strain>
    </source>
</reference>
<dbReference type="AlphaFoldDB" id="A0AAV1UPA5"/>